<dbReference type="InterPro" id="IPR023370">
    <property type="entry name" value="TrmO-like_N"/>
</dbReference>
<dbReference type="RefSeq" id="WP_203569883.1">
    <property type="nucleotide sequence ID" value="NZ_WOFE01000001.1"/>
</dbReference>
<dbReference type="PROSITE" id="PS51668">
    <property type="entry name" value="TSAA_2"/>
    <property type="match status" value="1"/>
</dbReference>
<dbReference type="SUPFAM" id="SSF118196">
    <property type="entry name" value="YaeB-like"/>
    <property type="match status" value="1"/>
</dbReference>
<dbReference type="Gene3D" id="3.30.2310.10">
    <property type="entry name" value="YaeB-like"/>
    <property type="match status" value="1"/>
</dbReference>
<name>A0ABS2C986_9NEIS</name>
<evidence type="ECO:0000256" key="1">
    <source>
        <dbReference type="ARBA" id="ARBA00022691"/>
    </source>
</evidence>
<organism evidence="4 5">
    <name type="scientific">Deefgea chitinilytica</name>
    <dbReference type="NCBI Taxonomy" id="570276"/>
    <lineage>
        <taxon>Bacteria</taxon>
        <taxon>Pseudomonadati</taxon>
        <taxon>Pseudomonadota</taxon>
        <taxon>Betaproteobacteria</taxon>
        <taxon>Neisseriales</taxon>
        <taxon>Chitinibacteraceae</taxon>
        <taxon>Deefgea</taxon>
    </lineage>
</organism>
<sequence>MIGIRCSNTALVTSNNYTIQPIGFIRSPFVDKFGIPRQPSLAPHALGSLKLIAPYNHADCVRGLADFSHVWLSFIFHEVAGQWSPTVRPPRLGGNEKIGVFASRSPFRPNSLGLSLVKLLNIDTEHGVTLHFAGLDLVDQTPIIDIKPYIPFVESQADAQSGFVNGAPPQLKVEFSPLALQQIASAQQAHLLELITEVLAQDPRPAYASDPYRIYGIRLYQFNIQWRCDGNCAYVITMENR</sequence>
<protein>
    <submittedName>
        <fullName evidence="4">tRNA (N6-threonylcarbamoyladenosine(37)-N6)-methyltransferase TrmO</fullName>
    </submittedName>
</protein>
<dbReference type="InterPro" id="IPR036413">
    <property type="entry name" value="YaeB-like_sf"/>
</dbReference>
<gene>
    <name evidence="4" type="primary">tsaA</name>
    <name evidence="4" type="ORF">GM173_03250</name>
</gene>
<dbReference type="InterPro" id="IPR040372">
    <property type="entry name" value="YaeB-like"/>
</dbReference>
<keyword evidence="1" id="KW-0949">S-adenosyl-L-methionine</keyword>
<dbReference type="NCBIfam" id="TIGR00104">
    <property type="entry name" value="tRNA_TsaA"/>
    <property type="match status" value="1"/>
</dbReference>
<feature type="domain" description="TsaA-like" evidence="3">
    <location>
        <begin position="19"/>
        <end position="158"/>
    </location>
</feature>
<dbReference type="InterPro" id="IPR041369">
    <property type="entry name" value="TrmO_C"/>
</dbReference>
<dbReference type="EMBL" id="WOFE01000001">
    <property type="protein sequence ID" value="MBM5570592.1"/>
    <property type="molecule type" value="Genomic_DNA"/>
</dbReference>
<evidence type="ECO:0000256" key="2">
    <source>
        <dbReference type="ARBA" id="ARBA00033753"/>
    </source>
</evidence>
<dbReference type="InterPro" id="IPR036414">
    <property type="entry name" value="YaeB_N_sf"/>
</dbReference>
<dbReference type="PROSITE" id="PS01318">
    <property type="entry name" value="TSAA_1"/>
    <property type="match status" value="1"/>
</dbReference>
<dbReference type="Pfam" id="PF01980">
    <property type="entry name" value="TrmO_N"/>
    <property type="match status" value="1"/>
</dbReference>
<dbReference type="Proteomes" id="UP001195660">
    <property type="component" value="Unassembled WGS sequence"/>
</dbReference>
<evidence type="ECO:0000259" key="3">
    <source>
        <dbReference type="PROSITE" id="PS51668"/>
    </source>
</evidence>
<dbReference type="InterPro" id="IPR023368">
    <property type="entry name" value="UPF0066_cons_site"/>
</dbReference>
<dbReference type="CDD" id="cd09281">
    <property type="entry name" value="UPF0066"/>
    <property type="match status" value="1"/>
</dbReference>
<keyword evidence="5" id="KW-1185">Reference proteome</keyword>
<dbReference type="PANTHER" id="PTHR12818:SF0">
    <property type="entry name" value="TRNA (ADENINE(37)-N6)-METHYLTRANSFERASE"/>
    <property type="match status" value="1"/>
</dbReference>
<dbReference type="Pfam" id="PF18389">
    <property type="entry name" value="TrmO_C"/>
    <property type="match status" value="1"/>
</dbReference>
<comment type="caution">
    <text evidence="4">The sequence shown here is derived from an EMBL/GenBank/DDBJ whole genome shotgun (WGS) entry which is preliminary data.</text>
</comment>
<evidence type="ECO:0000313" key="5">
    <source>
        <dbReference type="Proteomes" id="UP001195660"/>
    </source>
</evidence>
<dbReference type="PANTHER" id="PTHR12818">
    <property type="entry name" value="TRNA (ADENINE(37)-N6)-METHYLTRANSFERASE"/>
    <property type="match status" value="1"/>
</dbReference>
<proteinExistence type="inferred from homology"/>
<reference evidence="4 5" key="1">
    <citation type="submission" date="2019-11" db="EMBL/GenBank/DDBJ databases">
        <title>Novel Deefgea species.</title>
        <authorList>
            <person name="Han J.-H."/>
        </authorList>
    </citation>
    <scope>NUCLEOTIDE SEQUENCE [LARGE SCALE GENOMIC DNA]</scope>
    <source>
        <strain evidence="4 5">LMG 24817</strain>
    </source>
</reference>
<evidence type="ECO:0000313" key="4">
    <source>
        <dbReference type="EMBL" id="MBM5570592.1"/>
    </source>
</evidence>
<dbReference type="Gene3D" id="2.40.30.70">
    <property type="entry name" value="YaeB-like"/>
    <property type="match status" value="1"/>
</dbReference>
<comment type="similarity">
    <text evidence="2">Belongs to the tRNA methyltransferase O family.</text>
</comment>
<accession>A0ABS2C986</accession>